<evidence type="ECO:0000313" key="3">
    <source>
        <dbReference type="Proteomes" id="UP000192578"/>
    </source>
</evidence>
<dbReference type="Proteomes" id="UP000192578">
    <property type="component" value="Unassembled WGS sequence"/>
</dbReference>
<evidence type="ECO:0000256" key="1">
    <source>
        <dbReference type="SAM" id="SignalP"/>
    </source>
</evidence>
<feature type="signal peptide" evidence="1">
    <location>
        <begin position="1"/>
        <end position="16"/>
    </location>
</feature>
<accession>A0A1W0X5W3</accession>
<feature type="chain" id="PRO_5012076964" description="ZP domain-containing protein" evidence="1">
    <location>
        <begin position="17"/>
        <end position="351"/>
    </location>
</feature>
<protein>
    <recommendedName>
        <fullName evidence="4">ZP domain-containing protein</fullName>
    </recommendedName>
</protein>
<sequence length="351" mass="37281">MKFLIVLALFSPAVLAVNQVTLASSPISLLYRAHAGLNRVQISASVSLECRHNGTENFQIIVTADDRFNRSELSHIEIVGCRNDTGSGTLSLICPYSVLTTIPAAANCNDSGKADCGAIHSGLLFVRQLIEVPGSQSKLYWPGSYNVTFQCRDSPQNPPPVILIPSSGSSGNVSQCIQWTHEGSTSRTTTGMKVTMEMSQGLHNFRLDSCEIKATNGLGLPVIVPFLQNGMIKNIPEVHASGVVIREGRQYELTLTDLALPVDQTLGGVIDCKVSYCRASDESDDSLPLCPSGALPRGIASRSQFNAFGAQPAPTPAVDLQLGTVTLVVHTAPNARSSGTVINCPSTTSSN</sequence>
<reference evidence="3" key="1">
    <citation type="submission" date="2017-01" db="EMBL/GenBank/DDBJ databases">
        <title>Comparative genomics of anhydrobiosis in the tardigrade Hypsibius dujardini.</title>
        <authorList>
            <person name="Yoshida Y."/>
            <person name="Koutsovoulos G."/>
            <person name="Laetsch D."/>
            <person name="Stevens L."/>
            <person name="Kumar S."/>
            <person name="Horikawa D."/>
            <person name="Ishino K."/>
            <person name="Komine S."/>
            <person name="Tomita M."/>
            <person name="Blaxter M."/>
            <person name="Arakawa K."/>
        </authorList>
    </citation>
    <scope>NUCLEOTIDE SEQUENCE [LARGE SCALE GENOMIC DNA]</scope>
    <source>
        <strain evidence="3">Z151</strain>
    </source>
</reference>
<dbReference type="EMBL" id="MTYJ01000015">
    <property type="protein sequence ID" value="OQV22788.1"/>
    <property type="molecule type" value="Genomic_DNA"/>
</dbReference>
<gene>
    <name evidence="2" type="ORF">BV898_03224</name>
</gene>
<dbReference type="AlphaFoldDB" id="A0A1W0X5W3"/>
<organism evidence="2 3">
    <name type="scientific">Hypsibius exemplaris</name>
    <name type="common">Freshwater tardigrade</name>
    <dbReference type="NCBI Taxonomy" id="2072580"/>
    <lineage>
        <taxon>Eukaryota</taxon>
        <taxon>Metazoa</taxon>
        <taxon>Ecdysozoa</taxon>
        <taxon>Tardigrada</taxon>
        <taxon>Eutardigrada</taxon>
        <taxon>Parachela</taxon>
        <taxon>Hypsibioidea</taxon>
        <taxon>Hypsibiidae</taxon>
        <taxon>Hypsibius</taxon>
    </lineage>
</organism>
<keyword evidence="3" id="KW-1185">Reference proteome</keyword>
<evidence type="ECO:0000313" key="2">
    <source>
        <dbReference type="EMBL" id="OQV22788.1"/>
    </source>
</evidence>
<evidence type="ECO:0008006" key="4">
    <source>
        <dbReference type="Google" id="ProtNLM"/>
    </source>
</evidence>
<keyword evidence="1" id="KW-0732">Signal</keyword>
<proteinExistence type="predicted"/>
<comment type="caution">
    <text evidence="2">The sequence shown here is derived from an EMBL/GenBank/DDBJ whole genome shotgun (WGS) entry which is preliminary data.</text>
</comment>
<name>A0A1W0X5W3_HYPEX</name>